<accession>A0A3E0UDY5</accession>
<organism evidence="1 2">
    <name type="scientific">Thalassotalea euphylliae</name>
    <dbReference type="NCBI Taxonomy" id="1655234"/>
    <lineage>
        <taxon>Bacteria</taxon>
        <taxon>Pseudomonadati</taxon>
        <taxon>Pseudomonadota</taxon>
        <taxon>Gammaproteobacteria</taxon>
        <taxon>Alteromonadales</taxon>
        <taxon>Colwelliaceae</taxon>
        <taxon>Thalassotalea</taxon>
    </lineage>
</organism>
<dbReference type="AlphaFoldDB" id="A0A3E0UDY5"/>
<reference evidence="1 2" key="1">
    <citation type="submission" date="2018-08" db="EMBL/GenBank/DDBJ databases">
        <title>Thalassotalea euphylliae genome.</title>
        <authorList>
            <person name="Summers S."/>
            <person name="Rice S.A."/>
            <person name="Freckelton M.L."/>
            <person name="Nedved B.T."/>
            <person name="Hadfield M.G."/>
        </authorList>
    </citation>
    <scope>NUCLEOTIDE SEQUENCE [LARGE SCALE GENOMIC DNA]</scope>
    <source>
        <strain evidence="1 2">H2</strain>
    </source>
</reference>
<dbReference type="Proteomes" id="UP000256999">
    <property type="component" value="Unassembled WGS sequence"/>
</dbReference>
<proteinExistence type="predicted"/>
<evidence type="ECO:0000313" key="1">
    <source>
        <dbReference type="EMBL" id="REL35089.1"/>
    </source>
</evidence>
<evidence type="ECO:0000313" key="2">
    <source>
        <dbReference type="Proteomes" id="UP000256999"/>
    </source>
</evidence>
<comment type="caution">
    <text evidence="1">The sequence shown here is derived from an EMBL/GenBank/DDBJ whole genome shotgun (WGS) entry which is preliminary data.</text>
</comment>
<dbReference type="EMBL" id="QUOV01000001">
    <property type="protein sequence ID" value="REL35089.1"/>
    <property type="molecule type" value="Genomic_DNA"/>
</dbReference>
<protein>
    <submittedName>
        <fullName evidence="1">Uncharacterized protein</fullName>
    </submittedName>
</protein>
<sequence length="60" mass="7411">MFELREKFAVRYPFRHINMIYKSFCQIAMWLGKLKPIKWVEQQSDNISIALHSFWNNEIY</sequence>
<gene>
    <name evidence="1" type="ORF">DXX92_06805</name>
</gene>
<name>A0A3E0UDY5_9GAMM</name>